<gene>
    <name evidence="11" type="ORF">ARC20_04315</name>
</gene>
<dbReference type="Gene3D" id="3.40.50.10090">
    <property type="match status" value="2"/>
</dbReference>
<evidence type="ECO:0000256" key="8">
    <source>
        <dbReference type="ARBA" id="ARBA00048617"/>
    </source>
</evidence>
<dbReference type="SUPFAM" id="SSF69618">
    <property type="entry name" value="HemD-like"/>
    <property type="match status" value="1"/>
</dbReference>
<evidence type="ECO:0000256" key="6">
    <source>
        <dbReference type="ARBA" id="ARBA00037589"/>
    </source>
</evidence>
<dbReference type="Pfam" id="PF02602">
    <property type="entry name" value="HEM4"/>
    <property type="match status" value="1"/>
</dbReference>
<dbReference type="InterPro" id="IPR003754">
    <property type="entry name" value="4pyrrol_synth_uPrphyn_synth"/>
</dbReference>
<evidence type="ECO:0000313" key="12">
    <source>
        <dbReference type="Proteomes" id="UP000051802"/>
    </source>
</evidence>
<dbReference type="EC" id="4.2.1.75" evidence="3 9"/>
<dbReference type="PANTHER" id="PTHR38042:SF1">
    <property type="entry name" value="UROPORPHYRINOGEN-III SYNTHASE, CHLOROPLASTIC"/>
    <property type="match status" value="1"/>
</dbReference>
<dbReference type="GO" id="GO:0006782">
    <property type="term" value="P:protoporphyrinogen IX biosynthetic process"/>
    <property type="evidence" value="ECO:0007669"/>
    <property type="project" value="UniProtKB-UniRule"/>
</dbReference>
<dbReference type="GO" id="GO:0004852">
    <property type="term" value="F:uroporphyrinogen-III synthase activity"/>
    <property type="evidence" value="ECO:0007669"/>
    <property type="project" value="UniProtKB-UniRule"/>
</dbReference>
<comment type="function">
    <text evidence="6 9">Catalyzes cyclization of the linear tetrapyrrole, hydroxymethylbilane, to the macrocyclic uroporphyrinogen III.</text>
</comment>
<keyword evidence="12" id="KW-1185">Reference proteome</keyword>
<evidence type="ECO:0000256" key="9">
    <source>
        <dbReference type="RuleBase" id="RU366031"/>
    </source>
</evidence>
<evidence type="ECO:0000256" key="5">
    <source>
        <dbReference type="ARBA" id="ARBA00023244"/>
    </source>
</evidence>
<dbReference type="RefSeq" id="WP_057644049.1">
    <property type="nucleotide sequence ID" value="NZ_LLXU01000050.1"/>
</dbReference>
<reference evidence="11 12" key="1">
    <citation type="submission" date="2015-10" db="EMBL/GenBank/DDBJ databases">
        <title>Genome sequencing and analysis of members of genus Stenotrophomonas.</title>
        <authorList>
            <person name="Patil P.P."/>
            <person name="Midha S."/>
            <person name="Patil P.B."/>
        </authorList>
    </citation>
    <scope>NUCLEOTIDE SEQUENCE [LARGE SCALE GENOMIC DNA]</scope>
    <source>
        <strain evidence="11 12">JCM 16536</strain>
    </source>
</reference>
<evidence type="ECO:0000256" key="3">
    <source>
        <dbReference type="ARBA" id="ARBA00013109"/>
    </source>
</evidence>
<name>A0A0R0AWT2_9GAMM</name>
<evidence type="ECO:0000259" key="10">
    <source>
        <dbReference type="Pfam" id="PF02602"/>
    </source>
</evidence>
<feature type="domain" description="Tetrapyrrole biosynthesis uroporphyrinogen III synthase" evidence="10">
    <location>
        <begin position="25"/>
        <end position="242"/>
    </location>
</feature>
<sequence>MPASAHVPTTLISLRPAGEHGAMRRAAARHGLAMLAVSPWRLQMREDAITRAALAQALAAPVVVFTSPAAVRAAQAPGPLTPTPGAHWLAVGEGSARALRRAGVVDVVQPTRMDSEGLLALPALAAAARVGLVTAPGGRGVIAVELARRGSEVVRADVYERVPLRLSPATVRRLRALAGPTVLAISSGEALVRVLDQLPADLLARWQAQPVVAVSDRLAALAAERGFGRIVRAEGPRPAQLLAAASA</sequence>
<evidence type="ECO:0000256" key="1">
    <source>
        <dbReference type="ARBA" id="ARBA00004772"/>
    </source>
</evidence>
<proteinExistence type="inferred from homology"/>
<dbReference type="AlphaFoldDB" id="A0A0R0AWT2"/>
<dbReference type="OrthoDB" id="9787650at2"/>
<dbReference type="CDD" id="cd06578">
    <property type="entry name" value="HemD"/>
    <property type="match status" value="1"/>
</dbReference>
<protein>
    <recommendedName>
        <fullName evidence="7 9">Uroporphyrinogen-III synthase</fullName>
        <ecNumber evidence="3 9">4.2.1.75</ecNumber>
    </recommendedName>
</protein>
<comment type="catalytic activity">
    <reaction evidence="8 9">
        <text>hydroxymethylbilane = uroporphyrinogen III + H2O</text>
        <dbReference type="Rhea" id="RHEA:18965"/>
        <dbReference type="ChEBI" id="CHEBI:15377"/>
        <dbReference type="ChEBI" id="CHEBI:57308"/>
        <dbReference type="ChEBI" id="CHEBI:57845"/>
        <dbReference type="EC" id="4.2.1.75"/>
    </reaction>
</comment>
<dbReference type="InterPro" id="IPR039793">
    <property type="entry name" value="UROS/Hem4"/>
</dbReference>
<keyword evidence="4 9" id="KW-0456">Lyase</keyword>
<dbReference type="PANTHER" id="PTHR38042">
    <property type="entry name" value="UROPORPHYRINOGEN-III SYNTHASE, CHLOROPLASTIC"/>
    <property type="match status" value="1"/>
</dbReference>
<dbReference type="InterPro" id="IPR036108">
    <property type="entry name" value="4pyrrol_syn_uPrphyn_synt_sf"/>
</dbReference>
<dbReference type="Proteomes" id="UP000051802">
    <property type="component" value="Unassembled WGS sequence"/>
</dbReference>
<keyword evidence="5 9" id="KW-0627">Porphyrin biosynthesis</keyword>
<evidence type="ECO:0000256" key="2">
    <source>
        <dbReference type="ARBA" id="ARBA00008133"/>
    </source>
</evidence>
<accession>A0A0R0AWT2</accession>
<comment type="pathway">
    <text evidence="1 9">Porphyrin-containing compound metabolism; protoporphyrin-IX biosynthesis; coproporphyrinogen-III from 5-aminolevulinate: step 3/4.</text>
</comment>
<dbReference type="STRING" id="676599.ARC20_04315"/>
<comment type="similarity">
    <text evidence="2 9">Belongs to the uroporphyrinogen-III synthase family.</text>
</comment>
<evidence type="ECO:0000313" key="11">
    <source>
        <dbReference type="EMBL" id="KRG46898.1"/>
    </source>
</evidence>
<dbReference type="GO" id="GO:0006780">
    <property type="term" value="P:uroporphyrinogen III biosynthetic process"/>
    <property type="evidence" value="ECO:0007669"/>
    <property type="project" value="UniProtKB-UniRule"/>
</dbReference>
<evidence type="ECO:0000256" key="7">
    <source>
        <dbReference type="ARBA" id="ARBA00040167"/>
    </source>
</evidence>
<organism evidence="11 12">
    <name type="scientific">Stenotrophomonas panacihumi</name>
    <dbReference type="NCBI Taxonomy" id="676599"/>
    <lineage>
        <taxon>Bacteria</taxon>
        <taxon>Pseudomonadati</taxon>
        <taxon>Pseudomonadota</taxon>
        <taxon>Gammaproteobacteria</taxon>
        <taxon>Lysobacterales</taxon>
        <taxon>Lysobacteraceae</taxon>
        <taxon>Stenotrophomonas</taxon>
    </lineage>
</organism>
<dbReference type="EMBL" id="LLXU01000050">
    <property type="protein sequence ID" value="KRG46898.1"/>
    <property type="molecule type" value="Genomic_DNA"/>
</dbReference>
<evidence type="ECO:0000256" key="4">
    <source>
        <dbReference type="ARBA" id="ARBA00023239"/>
    </source>
</evidence>
<comment type="caution">
    <text evidence="11">The sequence shown here is derived from an EMBL/GenBank/DDBJ whole genome shotgun (WGS) entry which is preliminary data.</text>
</comment>
<dbReference type="UniPathway" id="UPA00251">
    <property type="reaction ID" value="UER00320"/>
</dbReference>